<protein>
    <submittedName>
        <fullName evidence="1">Uncharacterized protein</fullName>
    </submittedName>
</protein>
<sequence length="135" mass="14881">MSVYSGTLTSRSVHPASPVLLTKNGPLVTHHSNAHVKVVSTPRPLIIRFTLIKLNSRYCYPEGNFGRNQLPDGSISLSPLYPNSTIDLHVRTAYEPPPEFLASPYSGIVQHLRVPTATLLLKSILKTSDRSMVHP</sequence>
<accession>A0A9W9IPG0</accession>
<organism evidence="1 2">
    <name type="scientific">Penicillium cf. viridicatum</name>
    <dbReference type="NCBI Taxonomy" id="2972119"/>
    <lineage>
        <taxon>Eukaryota</taxon>
        <taxon>Fungi</taxon>
        <taxon>Dikarya</taxon>
        <taxon>Ascomycota</taxon>
        <taxon>Pezizomycotina</taxon>
        <taxon>Eurotiomycetes</taxon>
        <taxon>Eurotiomycetidae</taxon>
        <taxon>Eurotiales</taxon>
        <taxon>Aspergillaceae</taxon>
        <taxon>Penicillium</taxon>
    </lineage>
</organism>
<dbReference type="OrthoDB" id="4234716at2759"/>
<dbReference type="AlphaFoldDB" id="A0A9W9IPG0"/>
<keyword evidence="2" id="KW-1185">Reference proteome</keyword>
<dbReference type="Proteomes" id="UP001150942">
    <property type="component" value="Unassembled WGS sequence"/>
</dbReference>
<gene>
    <name evidence="1" type="ORF">N7449_012532</name>
</gene>
<reference evidence="1" key="1">
    <citation type="submission" date="2022-11" db="EMBL/GenBank/DDBJ databases">
        <authorList>
            <person name="Petersen C."/>
        </authorList>
    </citation>
    <scope>NUCLEOTIDE SEQUENCE</scope>
    <source>
        <strain evidence="1">IBT 20477</strain>
    </source>
</reference>
<evidence type="ECO:0000313" key="1">
    <source>
        <dbReference type="EMBL" id="KAJ5180981.1"/>
    </source>
</evidence>
<evidence type="ECO:0000313" key="2">
    <source>
        <dbReference type="Proteomes" id="UP001150942"/>
    </source>
</evidence>
<dbReference type="EMBL" id="JAPQKQ010000010">
    <property type="protein sequence ID" value="KAJ5180981.1"/>
    <property type="molecule type" value="Genomic_DNA"/>
</dbReference>
<comment type="caution">
    <text evidence="1">The sequence shown here is derived from an EMBL/GenBank/DDBJ whole genome shotgun (WGS) entry which is preliminary data.</text>
</comment>
<name>A0A9W9IPG0_9EURO</name>
<reference evidence="1" key="2">
    <citation type="journal article" date="2023" name="IMA Fungus">
        <title>Comparative genomic study of the Penicillium genus elucidates a diverse pangenome and 15 lateral gene transfer events.</title>
        <authorList>
            <person name="Petersen C."/>
            <person name="Sorensen T."/>
            <person name="Nielsen M.R."/>
            <person name="Sondergaard T.E."/>
            <person name="Sorensen J.L."/>
            <person name="Fitzpatrick D.A."/>
            <person name="Frisvad J.C."/>
            <person name="Nielsen K.L."/>
        </authorList>
    </citation>
    <scope>NUCLEOTIDE SEQUENCE</scope>
    <source>
        <strain evidence="1">IBT 20477</strain>
    </source>
</reference>
<proteinExistence type="predicted"/>